<dbReference type="RefSeq" id="WP_120191510.1">
    <property type="nucleotide sequence ID" value="NZ_RAPK01000006.1"/>
</dbReference>
<evidence type="ECO:0000256" key="7">
    <source>
        <dbReference type="ARBA" id="ARBA00023310"/>
    </source>
</evidence>
<gene>
    <name evidence="8" type="primary">atpH</name>
    <name evidence="9" type="ORF">ATL39_0301</name>
</gene>
<dbReference type="AlphaFoldDB" id="A0A419V840"/>
<dbReference type="GO" id="GO:0045259">
    <property type="term" value="C:proton-transporting ATP synthase complex"/>
    <property type="evidence" value="ECO:0007669"/>
    <property type="project" value="UniProtKB-KW"/>
</dbReference>
<keyword evidence="10" id="KW-1185">Reference proteome</keyword>
<dbReference type="NCBIfam" id="TIGR01145">
    <property type="entry name" value="ATP_synt_delta"/>
    <property type="match status" value="1"/>
</dbReference>
<dbReference type="EMBL" id="RAPK01000006">
    <property type="protein sequence ID" value="RKD76089.1"/>
    <property type="molecule type" value="Genomic_DNA"/>
</dbReference>
<sequence length="183" mass="20830">MSNPAAARRYAVALFELAGEKGMLEEINNELQVVKETFVQNPAYVDFLENPKVTQDKKAASIHEVFLSTNDMIRSTLLLLLKKRRIDCTVLIAEQYEKLADDQQKRGYAKVYTVKPLNEQEKTRISEVFAKRVGKDTVFIENIIDSSLIGGMKIRIGDTIFDGSVRNQLNRLEHQLISGKDLR</sequence>
<keyword evidence="3 8" id="KW-0375">Hydrogen ion transport</keyword>
<dbReference type="GO" id="GO:0046933">
    <property type="term" value="F:proton-transporting ATP synthase activity, rotational mechanism"/>
    <property type="evidence" value="ECO:0007669"/>
    <property type="project" value="UniProtKB-UniRule"/>
</dbReference>
<proteinExistence type="inferred from homology"/>
<dbReference type="PRINTS" id="PR00125">
    <property type="entry name" value="ATPASEDELTA"/>
</dbReference>
<evidence type="ECO:0000313" key="9">
    <source>
        <dbReference type="EMBL" id="RKD76089.1"/>
    </source>
</evidence>
<evidence type="ECO:0000313" key="10">
    <source>
        <dbReference type="Proteomes" id="UP000285120"/>
    </source>
</evidence>
<dbReference type="OrthoDB" id="9802471at2"/>
<evidence type="ECO:0000256" key="5">
    <source>
        <dbReference type="ARBA" id="ARBA00023136"/>
    </source>
</evidence>
<evidence type="ECO:0000256" key="1">
    <source>
        <dbReference type="ARBA" id="ARBA00004370"/>
    </source>
</evidence>
<dbReference type="PROSITE" id="PS00389">
    <property type="entry name" value="ATPASE_DELTA"/>
    <property type="match status" value="1"/>
</dbReference>
<dbReference type="NCBIfam" id="NF004403">
    <property type="entry name" value="PRK05758.2-4"/>
    <property type="match status" value="1"/>
</dbReference>
<dbReference type="HAMAP" id="MF_01416">
    <property type="entry name" value="ATP_synth_delta_bact"/>
    <property type="match status" value="1"/>
</dbReference>
<protein>
    <recommendedName>
        <fullName evidence="8">ATP synthase subunit delta</fullName>
    </recommendedName>
    <alternativeName>
        <fullName evidence="8">ATP synthase F(1) sector subunit delta</fullName>
    </alternativeName>
    <alternativeName>
        <fullName evidence="8">F-type ATPase subunit delta</fullName>
        <shortName evidence="8">F-ATPase subunit delta</shortName>
    </alternativeName>
</protein>
<reference evidence="9 10" key="1">
    <citation type="submission" date="2018-09" db="EMBL/GenBank/DDBJ databases">
        <title>Genomic Encyclopedia of Archaeal and Bacterial Type Strains, Phase II (KMG-II): from individual species to whole genera.</title>
        <authorList>
            <person name="Goeker M."/>
        </authorList>
    </citation>
    <scope>NUCLEOTIDE SEQUENCE [LARGE SCALE GENOMIC DNA]</scope>
    <source>
        <strain evidence="9 10">DSM 17008</strain>
    </source>
</reference>
<comment type="similarity">
    <text evidence="8">Belongs to the ATPase delta chain family.</text>
</comment>
<evidence type="ECO:0000256" key="4">
    <source>
        <dbReference type="ARBA" id="ARBA00023065"/>
    </source>
</evidence>
<dbReference type="Gene3D" id="1.10.520.20">
    <property type="entry name" value="N-terminal domain of the delta subunit of the F1F0-ATP synthase"/>
    <property type="match status" value="1"/>
</dbReference>
<evidence type="ECO:0000256" key="2">
    <source>
        <dbReference type="ARBA" id="ARBA00022448"/>
    </source>
</evidence>
<dbReference type="InterPro" id="IPR026015">
    <property type="entry name" value="ATP_synth_OSCP/delta_N_sf"/>
</dbReference>
<organism evidence="9 10">
    <name type="scientific">Sinobaca qinghaiensis</name>
    <dbReference type="NCBI Taxonomy" id="342944"/>
    <lineage>
        <taxon>Bacteria</taxon>
        <taxon>Bacillati</taxon>
        <taxon>Bacillota</taxon>
        <taxon>Bacilli</taxon>
        <taxon>Bacillales</taxon>
        <taxon>Sporolactobacillaceae</taxon>
        <taxon>Sinobaca</taxon>
    </lineage>
</organism>
<evidence type="ECO:0000256" key="3">
    <source>
        <dbReference type="ARBA" id="ARBA00022781"/>
    </source>
</evidence>
<name>A0A419V840_9BACL</name>
<keyword evidence="2 8" id="KW-0813">Transport</keyword>
<comment type="subcellular location">
    <subcellularLocation>
        <location evidence="8">Cell membrane</location>
        <topology evidence="8">Peripheral membrane protein</topology>
    </subcellularLocation>
    <subcellularLocation>
        <location evidence="1">Membrane</location>
    </subcellularLocation>
</comment>
<dbReference type="SUPFAM" id="SSF47928">
    <property type="entry name" value="N-terminal domain of the delta subunit of the F1F0-ATP synthase"/>
    <property type="match status" value="1"/>
</dbReference>
<dbReference type="PANTHER" id="PTHR11910">
    <property type="entry name" value="ATP SYNTHASE DELTA CHAIN"/>
    <property type="match status" value="1"/>
</dbReference>
<keyword evidence="4 8" id="KW-0406">Ion transport</keyword>
<dbReference type="GO" id="GO:0005886">
    <property type="term" value="C:plasma membrane"/>
    <property type="evidence" value="ECO:0007669"/>
    <property type="project" value="UniProtKB-SubCell"/>
</dbReference>
<accession>A0A419V840</accession>
<keyword evidence="5 8" id="KW-0472">Membrane</keyword>
<dbReference type="InterPro" id="IPR000711">
    <property type="entry name" value="ATPase_OSCP/dsu"/>
</dbReference>
<comment type="function">
    <text evidence="8">F(1)F(0) ATP synthase produces ATP from ADP in the presence of a proton or sodium gradient. F-type ATPases consist of two structural domains, F(1) containing the extramembraneous catalytic core and F(0) containing the membrane proton channel, linked together by a central stalk and a peripheral stalk. During catalysis, ATP synthesis in the catalytic domain of F(1) is coupled via a rotary mechanism of the central stalk subunits to proton translocation.</text>
</comment>
<comment type="function">
    <text evidence="8">This protein is part of the stalk that links CF(0) to CF(1). It either transmits conformational changes from CF(0) to CF(1) or is implicated in proton conduction.</text>
</comment>
<evidence type="ECO:0000256" key="6">
    <source>
        <dbReference type="ARBA" id="ARBA00023196"/>
    </source>
</evidence>
<dbReference type="Proteomes" id="UP000285120">
    <property type="component" value="Unassembled WGS sequence"/>
</dbReference>
<dbReference type="Pfam" id="PF00213">
    <property type="entry name" value="OSCP"/>
    <property type="match status" value="1"/>
</dbReference>
<keyword evidence="6 8" id="KW-0139">CF(1)</keyword>
<evidence type="ECO:0000256" key="8">
    <source>
        <dbReference type="HAMAP-Rule" id="MF_01416"/>
    </source>
</evidence>
<keyword evidence="7 8" id="KW-0066">ATP synthesis</keyword>
<keyword evidence="8" id="KW-1003">Cell membrane</keyword>
<dbReference type="InterPro" id="IPR020781">
    <property type="entry name" value="ATPase_OSCP/d_CS"/>
</dbReference>
<comment type="caution">
    <text evidence="9">The sequence shown here is derived from an EMBL/GenBank/DDBJ whole genome shotgun (WGS) entry which is preliminary data.</text>
</comment>